<feature type="binding site" evidence="2">
    <location>
        <position position="169"/>
    </location>
    <ligand>
        <name>3'-phosphoadenylyl sulfate</name>
        <dbReference type="ChEBI" id="CHEBI:58339"/>
    </ligand>
</feature>
<keyword evidence="6" id="KW-1185">Reference proteome</keyword>
<organism evidence="5 6">
    <name type="scientific">Bugula neritina</name>
    <name type="common">Brown bryozoan</name>
    <name type="synonym">Sertularia neritina</name>
    <dbReference type="NCBI Taxonomy" id="10212"/>
    <lineage>
        <taxon>Eukaryota</taxon>
        <taxon>Metazoa</taxon>
        <taxon>Spiralia</taxon>
        <taxon>Lophotrochozoa</taxon>
        <taxon>Bryozoa</taxon>
        <taxon>Gymnolaemata</taxon>
        <taxon>Cheilostomatida</taxon>
        <taxon>Flustrina</taxon>
        <taxon>Buguloidea</taxon>
        <taxon>Bugulidae</taxon>
        <taxon>Bugula</taxon>
    </lineage>
</organism>
<keyword evidence="1" id="KW-0808">Transferase</keyword>
<dbReference type="PANTHER" id="PTHR10605">
    <property type="entry name" value="HEPARAN SULFATE SULFOTRANSFERASE"/>
    <property type="match status" value="1"/>
</dbReference>
<keyword evidence="4" id="KW-1133">Transmembrane helix</keyword>
<name>A0A7J7JP59_BUGNE</name>
<feature type="transmembrane region" description="Helical" evidence="4">
    <location>
        <begin position="24"/>
        <end position="42"/>
    </location>
</feature>
<evidence type="ECO:0000256" key="1">
    <source>
        <dbReference type="ARBA" id="ARBA00022679"/>
    </source>
</evidence>
<keyword evidence="4" id="KW-0812">Transmembrane</keyword>
<dbReference type="SUPFAM" id="SSF52540">
    <property type="entry name" value="P-loop containing nucleoside triphosphate hydrolases"/>
    <property type="match status" value="1"/>
</dbReference>
<dbReference type="GO" id="GO:0008467">
    <property type="term" value="F:[heparan sulfate]-glucosamine 3-sulfotransferase activity"/>
    <property type="evidence" value="ECO:0007669"/>
    <property type="project" value="TreeGrafter"/>
</dbReference>
<evidence type="ECO:0000256" key="2">
    <source>
        <dbReference type="PIRSR" id="PIRSR637359-2"/>
    </source>
</evidence>
<evidence type="ECO:0000256" key="4">
    <source>
        <dbReference type="SAM" id="Phobius"/>
    </source>
</evidence>
<accession>A0A7J7JP59</accession>
<dbReference type="AlphaFoldDB" id="A0A7J7JP59"/>
<dbReference type="OrthoDB" id="16988at2759"/>
<dbReference type="InterPro" id="IPR027417">
    <property type="entry name" value="P-loop_NTPase"/>
</dbReference>
<feature type="binding site" evidence="2">
    <location>
        <position position="161"/>
    </location>
    <ligand>
        <name>3'-phosphoadenylyl sulfate</name>
        <dbReference type="ChEBI" id="CHEBI:58339"/>
    </ligand>
</feature>
<evidence type="ECO:0000313" key="6">
    <source>
        <dbReference type="Proteomes" id="UP000593567"/>
    </source>
</evidence>
<gene>
    <name evidence="5" type="ORF">EB796_013565</name>
</gene>
<protein>
    <submittedName>
        <fullName evidence="5">Hs3st-A</fullName>
    </submittedName>
</protein>
<reference evidence="5" key="1">
    <citation type="submission" date="2020-06" db="EMBL/GenBank/DDBJ databases">
        <title>Draft genome of Bugula neritina, a colonial animal packing powerful symbionts and potential medicines.</title>
        <authorList>
            <person name="Rayko M."/>
        </authorList>
    </citation>
    <scope>NUCLEOTIDE SEQUENCE [LARGE SCALE GENOMIC DNA]</scope>
    <source>
        <strain evidence="5">Kwan_BN1</strain>
    </source>
</reference>
<sequence>MMPSPQNGDCLPCLQRCASGRWKVIALVAIIVIQSVVMYTGYMCGNRKPLSVTPLLSSRQRAAPSPQQDAATSPSKDHAAAVSQKDHAATAKTAAPTAAEVHFFDRDDSYKEGLEYYRKQMPFSYSNQLTGEKSPSYFREPEVPERIHKFNESIKLILIVREPIERCMSNYLQHADGQEDFPSFEASVLLHNGEVNPRSAHIRNSDYNA</sequence>
<feature type="region of interest" description="Disordered" evidence="3">
    <location>
        <begin position="57"/>
        <end position="76"/>
    </location>
</feature>
<dbReference type="InterPro" id="IPR037359">
    <property type="entry name" value="NST/OST"/>
</dbReference>
<comment type="caution">
    <text evidence="5">The sequence shown here is derived from an EMBL/GenBank/DDBJ whole genome shotgun (WGS) entry which is preliminary data.</text>
</comment>
<keyword evidence="4" id="KW-0472">Membrane</keyword>
<evidence type="ECO:0000313" key="5">
    <source>
        <dbReference type="EMBL" id="KAF6028132.1"/>
    </source>
</evidence>
<evidence type="ECO:0000256" key="3">
    <source>
        <dbReference type="SAM" id="MobiDB-lite"/>
    </source>
</evidence>
<dbReference type="EMBL" id="VXIV02001988">
    <property type="protein sequence ID" value="KAF6028132.1"/>
    <property type="molecule type" value="Genomic_DNA"/>
</dbReference>
<dbReference type="Proteomes" id="UP000593567">
    <property type="component" value="Unassembled WGS sequence"/>
</dbReference>
<dbReference type="Gene3D" id="3.40.50.300">
    <property type="entry name" value="P-loop containing nucleotide triphosphate hydrolases"/>
    <property type="match status" value="1"/>
</dbReference>
<dbReference type="PANTHER" id="PTHR10605:SF65">
    <property type="entry name" value="GH20068P"/>
    <property type="match status" value="1"/>
</dbReference>
<proteinExistence type="predicted"/>
<feature type="compositionally biased region" description="Polar residues" evidence="3">
    <location>
        <begin position="57"/>
        <end position="74"/>
    </location>
</feature>